<keyword evidence="5 8" id="KW-0812">Transmembrane</keyword>
<dbReference type="PANTHER" id="PTHR43702">
    <property type="entry name" value="L-FUCOSE-PROTON SYMPORTER"/>
    <property type="match status" value="1"/>
</dbReference>
<dbReference type="CDD" id="cd17394">
    <property type="entry name" value="MFS_FucP_like"/>
    <property type="match status" value="1"/>
</dbReference>
<comment type="function">
    <text evidence="1">Intake of glucose and galactose.</text>
</comment>
<feature type="transmembrane region" description="Helical" evidence="8">
    <location>
        <begin position="231"/>
        <end position="251"/>
    </location>
</feature>
<dbReference type="Proteomes" id="UP001139319">
    <property type="component" value="Unassembled WGS sequence"/>
</dbReference>
<protein>
    <submittedName>
        <fullName evidence="9">Sugar MFS transporter</fullName>
    </submittedName>
</protein>
<dbReference type="PANTHER" id="PTHR43702:SF12">
    <property type="entry name" value="N-ACETYL GLUCOSAMINE TRANSPORTER NAGP"/>
    <property type="match status" value="1"/>
</dbReference>
<dbReference type="InterPro" id="IPR036259">
    <property type="entry name" value="MFS_trans_sf"/>
</dbReference>
<feature type="transmembrane region" description="Helical" evidence="8">
    <location>
        <begin position="301"/>
        <end position="320"/>
    </location>
</feature>
<evidence type="ECO:0000256" key="7">
    <source>
        <dbReference type="ARBA" id="ARBA00023136"/>
    </source>
</evidence>
<reference evidence="9" key="1">
    <citation type="submission" date="2022-05" db="EMBL/GenBank/DDBJ databases">
        <authorList>
            <person name="Sun H.-N."/>
        </authorList>
    </citation>
    <scope>NUCLEOTIDE SEQUENCE</scope>
    <source>
        <strain evidence="9">HB14</strain>
    </source>
</reference>
<feature type="transmembrane region" description="Helical" evidence="8">
    <location>
        <begin position="191"/>
        <end position="210"/>
    </location>
</feature>
<feature type="transmembrane region" description="Helical" evidence="8">
    <location>
        <begin position="378"/>
        <end position="397"/>
    </location>
</feature>
<evidence type="ECO:0000256" key="4">
    <source>
        <dbReference type="ARBA" id="ARBA00022475"/>
    </source>
</evidence>
<comment type="caution">
    <text evidence="9">The sequence shown here is derived from an EMBL/GenBank/DDBJ whole genome shotgun (WGS) entry which is preliminary data.</text>
</comment>
<feature type="transmembrane region" description="Helical" evidence="8">
    <location>
        <begin position="106"/>
        <end position="132"/>
    </location>
</feature>
<evidence type="ECO:0000256" key="6">
    <source>
        <dbReference type="ARBA" id="ARBA00022989"/>
    </source>
</evidence>
<feature type="transmembrane region" description="Helical" evidence="8">
    <location>
        <begin position="344"/>
        <end position="366"/>
    </location>
</feature>
<dbReference type="GO" id="GO:0055056">
    <property type="term" value="F:D-glucose transmembrane transporter activity"/>
    <property type="evidence" value="ECO:0007669"/>
    <property type="project" value="InterPro"/>
</dbReference>
<dbReference type="InterPro" id="IPR011701">
    <property type="entry name" value="MFS"/>
</dbReference>
<dbReference type="GO" id="GO:0005886">
    <property type="term" value="C:plasma membrane"/>
    <property type="evidence" value="ECO:0007669"/>
    <property type="project" value="UniProtKB-SubCell"/>
</dbReference>
<dbReference type="NCBIfam" id="NF046060">
    <property type="entry name" value="NagP_SO3503"/>
    <property type="match status" value="1"/>
</dbReference>
<evidence type="ECO:0000256" key="2">
    <source>
        <dbReference type="ARBA" id="ARBA00004429"/>
    </source>
</evidence>
<feature type="transmembrane region" description="Helical" evidence="8">
    <location>
        <begin position="153"/>
        <end position="171"/>
    </location>
</feature>
<evidence type="ECO:0000256" key="3">
    <source>
        <dbReference type="ARBA" id="ARBA00009120"/>
    </source>
</evidence>
<dbReference type="GO" id="GO:1904659">
    <property type="term" value="P:D-glucose transmembrane transport"/>
    <property type="evidence" value="ECO:0007669"/>
    <property type="project" value="InterPro"/>
</dbReference>
<evidence type="ECO:0000256" key="5">
    <source>
        <dbReference type="ARBA" id="ARBA00022692"/>
    </source>
</evidence>
<gene>
    <name evidence="9" type="ORF">M6D89_15370</name>
</gene>
<dbReference type="InterPro" id="IPR005964">
    <property type="entry name" value="Glc/Gal_transptr_bac"/>
</dbReference>
<feature type="transmembrane region" description="Helical" evidence="8">
    <location>
        <begin position="53"/>
        <end position="74"/>
    </location>
</feature>
<keyword evidence="6 8" id="KW-1133">Transmembrane helix</keyword>
<keyword evidence="7 8" id="KW-0472">Membrane</keyword>
<sequence length="447" mass="46953">MTEQKSTQASHSAVVPMTIVAILFFILGFATWLNGSLMPYLQQILRLTPFQASLILFSFYIAVTFTGIPSAIIVKKVGYKNGMALGMGTMMLAGLLFIPAAKTQMFAMFLFAQLVMGTGQTLLQTAVNPYVVRIGPEESAAVRVSIMGILNKGAGIFAPMVFTALIVSNFTGLVGQELTQENINDMANSLVLPYLGMALFMGCLALAVKFSPLPELVDTEDHESGKGDVKAVLAHPSLVLGVVAIFLYVAVEVIAGDTIGAYALSLGIGNYSVMTSYTMACMVIGYILGIILIPRVISQQTALSSSAVLGFVLVLALTMVDRESTVIASAILVPFGAGAIPDTVMLLALCGFANAVVWPAVWPLALSGLGRLTSVGSGLLVMGIAGGAFGPVLYSLASGSSGAAEGQQQGYLVMLPCYLYILFYALKGHKMACWKKSETSSAVSGNS</sequence>
<organism evidence="9 10">
    <name type="scientific">Gilvimarinus xylanilyticus</name>
    <dbReference type="NCBI Taxonomy" id="2944139"/>
    <lineage>
        <taxon>Bacteria</taxon>
        <taxon>Pseudomonadati</taxon>
        <taxon>Pseudomonadota</taxon>
        <taxon>Gammaproteobacteria</taxon>
        <taxon>Cellvibrionales</taxon>
        <taxon>Cellvibrionaceae</taxon>
        <taxon>Gilvimarinus</taxon>
    </lineage>
</organism>
<dbReference type="SUPFAM" id="SSF103473">
    <property type="entry name" value="MFS general substrate transporter"/>
    <property type="match status" value="1"/>
</dbReference>
<proteinExistence type="inferred from homology"/>
<evidence type="ECO:0000313" key="10">
    <source>
        <dbReference type="Proteomes" id="UP001139319"/>
    </source>
</evidence>
<dbReference type="AlphaFoldDB" id="A0A9X2KUY5"/>
<dbReference type="InterPro" id="IPR050375">
    <property type="entry name" value="MFS_TsgA-like"/>
</dbReference>
<keyword evidence="4" id="KW-1003">Cell membrane</keyword>
<comment type="similarity">
    <text evidence="3">Belongs to the major facilitator superfamily. FHS transporter (TC 2.A.1.7) family.</text>
</comment>
<feature type="transmembrane region" description="Helical" evidence="8">
    <location>
        <begin position="409"/>
        <end position="426"/>
    </location>
</feature>
<evidence type="ECO:0000313" key="9">
    <source>
        <dbReference type="EMBL" id="MCP8900687.1"/>
    </source>
</evidence>
<feature type="transmembrane region" description="Helical" evidence="8">
    <location>
        <begin position="12"/>
        <end position="33"/>
    </location>
</feature>
<dbReference type="EMBL" id="JAMFTH010000006">
    <property type="protein sequence ID" value="MCP8900687.1"/>
    <property type="molecule type" value="Genomic_DNA"/>
</dbReference>
<dbReference type="Gene3D" id="1.20.1250.20">
    <property type="entry name" value="MFS general substrate transporter like domains"/>
    <property type="match status" value="2"/>
</dbReference>
<dbReference type="RefSeq" id="WP_253968980.1">
    <property type="nucleotide sequence ID" value="NZ_JAMFTH010000006.1"/>
</dbReference>
<feature type="transmembrane region" description="Helical" evidence="8">
    <location>
        <begin position="81"/>
        <end position="100"/>
    </location>
</feature>
<keyword evidence="10" id="KW-1185">Reference proteome</keyword>
<comment type="subcellular location">
    <subcellularLocation>
        <location evidence="2">Cell inner membrane</location>
        <topology evidence="2">Multi-pass membrane protein</topology>
    </subcellularLocation>
</comment>
<dbReference type="Pfam" id="PF07690">
    <property type="entry name" value="MFS_1"/>
    <property type="match status" value="1"/>
</dbReference>
<accession>A0A9X2KUY5</accession>
<reference evidence="9" key="2">
    <citation type="submission" date="2023-01" db="EMBL/GenBank/DDBJ databases">
        <title>Gilvimarinus xylanilyticus HB14 isolated from Caulerpa lentillifera aquaculture base in Hainan, China.</title>
        <authorList>
            <person name="Zhang Y.-J."/>
        </authorList>
    </citation>
    <scope>NUCLEOTIDE SEQUENCE</scope>
    <source>
        <strain evidence="9">HB14</strain>
    </source>
</reference>
<dbReference type="GO" id="GO:0005354">
    <property type="term" value="F:galactose transmembrane transporter activity"/>
    <property type="evidence" value="ECO:0007669"/>
    <property type="project" value="InterPro"/>
</dbReference>
<dbReference type="NCBIfam" id="TIGR01272">
    <property type="entry name" value="gluP"/>
    <property type="match status" value="1"/>
</dbReference>
<evidence type="ECO:0000256" key="8">
    <source>
        <dbReference type="SAM" id="Phobius"/>
    </source>
</evidence>
<evidence type="ECO:0000256" key="1">
    <source>
        <dbReference type="ARBA" id="ARBA00003321"/>
    </source>
</evidence>
<name>A0A9X2KUY5_9GAMM</name>
<feature type="transmembrane region" description="Helical" evidence="8">
    <location>
        <begin position="271"/>
        <end position="294"/>
    </location>
</feature>